<dbReference type="VEuPathDB" id="MicrosporidiaDB:AEWR_020060"/>
<dbReference type="AlphaFoldDB" id="M1KK20"/>
<accession>M1KK20</accession>
<gene>
    <name evidence="1" type="ORF">ECU02_0130</name>
</gene>
<name>M1KK20_ENCCN</name>
<dbReference type="VEuPathDB" id="MicrosporidiaDB:ECU02_0130"/>
<reference evidence="1" key="1">
    <citation type="journal article" date="2013" name="Eukaryot. Cell">
        <title>Extremely Reduced Levels of Heterozygosity in the Vertebrate Pathogen Encephalitozoon cuniculi.</title>
        <authorList>
            <person name="Selman M."/>
            <person name="Sak B."/>
            <person name="Kvac M."/>
            <person name="Farinelli L."/>
            <person name="Weiss L.M."/>
            <person name="Corradi N."/>
        </authorList>
    </citation>
    <scope>NUCLEOTIDE SEQUENCE</scope>
</reference>
<sequence length="295" mass="34627">MDLVRYLGNALENTRKAFEVSRLKKEVEDNCKGYRDLVFSQRHIDSQMENKEKRALVELEICKALRRFHEYILRESLKYTEAIHLRMKGPKDTGDLLSGDTIGNIEERHYKKQISILLSCLCNNVYMADRLVEFEEARRYSDDVENARNETVGSINRLGMEILRGIEGVIKHHSKDRRERLDMMLMHENLRIQSLLRRLGQRLNEHEEAIGKEIISKILLVLSQGSIENDVRLVKLIDKTIERAEKYESPEIAQMSIQFVIAKKYVEDIISLKEQPFLRKCLERRSLKKDIGPEE</sequence>
<proteinExistence type="predicted"/>
<dbReference type="EMBL" id="KC513608">
    <property type="protein sequence ID" value="AGE95571.1"/>
    <property type="molecule type" value="Genomic_DNA"/>
</dbReference>
<evidence type="ECO:0000313" key="1">
    <source>
        <dbReference type="EMBL" id="AGE95571.1"/>
    </source>
</evidence>
<dbReference type="VEuPathDB" id="MicrosporidiaDB:M970_020060"/>
<dbReference type="VEuPathDB" id="MicrosporidiaDB:AEWD_020080"/>
<dbReference type="VEuPathDB" id="MicrosporidiaDB:AEWQ_020050"/>
<protein>
    <submittedName>
        <fullName evidence="1">Uncharacterized protein</fullName>
    </submittedName>
</protein>
<organism evidence="1">
    <name type="scientific">Encephalitozoon cuniculi</name>
    <name type="common">Microsporidian parasite</name>
    <dbReference type="NCBI Taxonomy" id="6035"/>
    <lineage>
        <taxon>Eukaryota</taxon>
        <taxon>Fungi</taxon>
        <taxon>Fungi incertae sedis</taxon>
        <taxon>Microsporidia</taxon>
        <taxon>Unikaryonidae</taxon>
        <taxon>Encephalitozoon</taxon>
    </lineage>
</organism>